<keyword evidence="1" id="KW-0560">Oxidoreductase</keyword>
<sequence>MGETSKDSASVDGGRGAGSDAIVPRRRLGADGPQVPLLSLGSWHTYDRMDFHDAVDLVTQAVEWGVNLFDVAVYGIPGQRPVFTDVLFSAIVRAAGLARTDYQLSTKIWLEGYPAQSLREQVERAMFRAGTDHADLAILGDIRDPDLDLARLAGDLAELEKSGLIGHWGVNNWSATAIRTIGGHALAAGSPGPQVAQLKYSPCRRSIADGAPFAELFAAGLSLQASDVLEGGILAGKVAPAREIGRDPGGVRERIIASAPGIAEVAADLGATAAQVCVAFALSHPATVSVLFGATKVSQLADNIGGLRLLEQVGATALRARLVPFYADREVVSPEGP</sequence>
<dbReference type="RefSeq" id="WP_126638768.1">
    <property type="nucleotide sequence ID" value="NZ_BIFH01000021.1"/>
</dbReference>
<dbReference type="OrthoDB" id="4962752at2"/>
<dbReference type="AlphaFoldDB" id="A0A401YQ83"/>
<dbReference type="PANTHER" id="PTHR43364:SF4">
    <property type="entry name" value="NAD(P)-LINKED OXIDOREDUCTASE SUPERFAMILY PROTEIN"/>
    <property type="match status" value="1"/>
</dbReference>
<evidence type="ECO:0000256" key="1">
    <source>
        <dbReference type="ARBA" id="ARBA00023002"/>
    </source>
</evidence>
<accession>A0A401YQ83</accession>
<evidence type="ECO:0000313" key="5">
    <source>
        <dbReference type="Proteomes" id="UP000286931"/>
    </source>
</evidence>
<evidence type="ECO:0000313" key="4">
    <source>
        <dbReference type="EMBL" id="GCD96758.1"/>
    </source>
</evidence>
<dbReference type="GO" id="GO:0005829">
    <property type="term" value="C:cytosol"/>
    <property type="evidence" value="ECO:0007669"/>
    <property type="project" value="TreeGrafter"/>
</dbReference>
<dbReference type="InterPro" id="IPR023210">
    <property type="entry name" value="NADP_OxRdtase_dom"/>
</dbReference>
<dbReference type="EMBL" id="BIFH01000021">
    <property type="protein sequence ID" value="GCD96758.1"/>
    <property type="molecule type" value="Genomic_DNA"/>
</dbReference>
<dbReference type="Pfam" id="PF00248">
    <property type="entry name" value="Aldo_ket_red"/>
    <property type="match status" value="1"/>
</dbReference>
<dbReference type="PANTHER" id="PTHR43364">
    <property type="entry name" value="NADH-SPECIFIC METHYLGLYOXAL REDUCTASE-RELATED"/>
    <property type="match status" value="1"/>
</dbReference>
<organism evidence="4 5">
    <name type="scientific">Embleya hyalina</name>
    <dbReference type="NCBI Taxonomy" id="516124"/>
    <lineage>
        <taxon>Bacteria</taxon>
        <taxon>Bacillati</taxon>
        <taxon>Actinomycetota</taxon>
        <taxon>Actinomycetes</taxon>
        <taxon>Kitasatosporales</taxon>
        <taxon>Streptomycetaceae</taxon>
        <taxon>Embleya</taxon>
    </lineage>
</organism>
<keyword evidence="5" id="KW-1185">Reference proteome</keyword>
<evidence type="ECO:0000256" key="2">
    <source>
        <dbReference type="SAM" id="MobiDB-lite"/>
    </source>
</evidence>
<comment type="caution">
    <text evidence="4">The sequence shown here is derived from an EMBL/GenBank/DDBJ whole genome shotgun (WGS) entry which is preliminary data.</text>
</comment>
<feature type="region of interest" description="Disordered" evidence="2">
    <location>
        <begin position="1"/>
        <end position="27"/>
    </location>
</feature>
<reference evidence="4 5" key="1">
    <citation type="submission" date="2018-12" db="EMBL/GenBank/DDBJ databases">
        <title>Draft genome sequence of Embleya hyalina NBRC 13850T.</title>
        <authorList>
            <person name="Komaki H."/>
            <person name="Hosoyama A."/>
            <person name="Kimura A."/>
            <person name="Ichikawa N."/>
            <person name="Tamura T."/>
        </authorList>
    </citation>
    <scope>NUCLEOTIDE SEQUENCE [LARGE SCALE GENOMIC DNA]</scope>
    <source>
        <strain evidence="4 5">NBRC 13850</strain>
    </source>
</reference>
<dbReference type="SUPFAM" id="SSF51430">
    <property type="entry name" value="NAD(P)-linked oxidoreductase"/>
    <property type="match status" value="1"/>
</dbReference>
<name>A0A401YQ83_9ACTN</name>
<dbReference type="GO" id="GO:0016491">
    <property type="term" value="F:oxidoreductase activity"/>
    <property type="evidence" value="ECO:0007669"/>
    <property type="project" value="UniProtKB-KW"/>
</dbReference>
<dbReference type="InterPro" id="IPR050523">
    <property type="entry name" value="AKR_Detox_Biosynth"/>
</dbReference>
<dbReference type="InterPro" id="IPR036812">
    <property type="entry name" value="NAD(P)_OxRdtase_dom_sf"/>
</dbReference>
<dbReference type="Proteomes" id="UP000286931">
    <property type="component" value="Unassembled WGS sequence"/>
</dbReference>
<evidence type="ECO:0000259" key="3">
    <source>
        <dbReference type="Pfam" id="PF00248"/>
    </source>
</evidence>
<gene>
    <name evidence="4" type="ORF">EHYA_04445</name>
</gene>
<feature type="domain" description="NADP-dependent oxidoreductase" evidence="3">
    <location>
        <begin position="38"/>
        <end position="306"/>
    </location>
</feature>
<proteinExistence type="predicted"/>
<protein>
    <submittedName>
        <fullName evidence="4">Glyceraldehyde 3-phosphate reductase</fullName>
    </submittedName>
</protein>
<dbReference type="Gene3D" id="3.20.20.100">
    <property type="entry name" value="NADP-dependent oxidoreductase domain"/>
    <property type="match status" value="1"/>
</dbReference>